<sequence>MTGPASETSERPGTPPTSSLGCPARRLEHFTPPETVGLHPWCATPVRILVFAPERTTYVPETGRASEKTYKEGEGVPPCVCHLGDLLVLIEDIEGTKKDPELADKKEEGGATLASTLVSVWFTGLLVADLRIRLLGGAVCATTGNVGTEPDSGHFRNDCLFFFCCTYV</sequence>
<comment type="caution">
    <text evidence="2">The sequence shown here is derived from an EMBL/GenBank/DDBJ whole genome shotgun (WGS) entry which is preliminary data.</text>
</comment>
<feature type="region of interest" description="Disordered" evidence="1">
    <location>
        <begin position="1"/>
        <end position="24"/>
    </location>
</feature>
<reference evidence="2 3" key="1">
    <citation type="submission" date="2023-03" db="EMBL/GenBank/DDBJ databases">
        <title>High recombination rates correlate with genetic variation in Cardiocondyla obscurior ants.</title>
        <authorList>
            <person name="Errbii M."/>
        </authorList>
    </citation>
    <scope>NUCLEOTIDE SEQUENCE [LARGE SCALE GENOMIC DNA]</scope>
    <source>
        <strain evidence="2">Alpha-2009</strain>
        <tissue evidence="2">Whole body</tissue>
    </source>
</reference>
<proteinExistence type="predicted"/>
<organism evidence="2 3">
    <name type="scientific">Cardiocondyla obscurior</name>
    <dbReference type="NCBI Taxonomy" id="286306"/>
    <lineage>
        <taxon>Eukaryota</taxon>
        <taxon>Metazoa</taxon>
        <taxon>Ecdysozoa</taxon>
        <taxon>Arthropoda</taxon>
        <taxon>Hexapoda</taxon>
        <taxon>Insecta</taxon>
        <taxon>Pterygota</taxon>
        <taxon>Neoptera</taxon>
        <taxon>Endopterygota</taxon>
        <taxon>Hymenoptera</taxon>
        <taxon>Apocrita</taxon>
        <taxon>Aculeata</taxon>
        <taxon>Formicoidea</taxon>
        <taxon>Formicidae</taxon>
        <taxon>Myrmicinae</taxon>
        <taxon>Cardiocondyla</taxon>
    </lineage>
</organism>
<evidence type="ECO:0000256" key="1">
    <source>
        <dbReference type="SAM" id="MobiDB-lite"/>
    </source>
</evidence>
<dbReference type="EMBL" id="JADYXP020000010">
    <property type="protein sequence ID" value="KAL0114902.1"/>
    <property type="molecule type" value="Genomic_DNA"/>
</dbReference>
<evidence type="ECO:0000313" key="2">
    <source>
        <dbReference type="EMBL" id="KAL0114902.1"/>
    </source>
</evidence>
<name>A0AAW2FHI9_9HYME</name>
<dbReference type="Proteomes" id="UP001430953">
    <property type="component" value="Unassembled WGS sequence"/>
</dbReference>
<dbReference type="AlphaFoldDB" id="A0AAW2FHI9"/>
<keyword evidence="3" id="KW-1185">Reference proteome</keyword>
<protein>
    <submittedName>
        <fullName evidence="2">Uncharacterized protein</fullName>
    </submittedName>
</protein>
<accession>A0AAW2FHI9</accession>
<gene>
    <name evidence="2" type="ORF">PUN28_010439</name>
</gene>
<evidence type="ECO:0000313" key="3">
    <source>
        <dbReference type="Proteomes" id="UP001430953"/>
    </source>
</evidence>